<evidence type="ECO:0000313" key="2">
    <source>
        <dbReference type="Proteomes" id="UP001160301"/>
    </source>
</evidence>
<name>A0ABT6PA49_9BACT</name>
<proteinExistence type="predicted"/>
<evidence type="ECO:0000313" key="1">
    <source>
        <dbReference type="EMBL" id="MDI1437453.1"/>
    </source>
</evidence>
<accession>A0ABT6PA49</accession>
<dbReference type="RefSeq" id="WP_136973245.1">
    <property type="nucleotide sequence ID" value="NZ_JARZHI010000127.1"/>
</dbReference>
<reference evidence="1 2" key="1">
    <citation type="submission" date="2023-04" db="EMBL/GenBank/DDBJ databases">
        <title>The genome sequence of Polyangium sorediatum DSM14670.</title>
        <authorList>
            <person name="Zhang X."/>
        </authorList>
    </citation>
    <scope>NUCLEOTIDE SEQUENCE [LARGE SCALE GENOMIC DNA]</scope>
    <source>
        <strain evidence="1 2">DSM 14670</strain>
    </source>
</reference>
<comment type="caution">
    <text evidence="1">The sequence shown here is derived from an EMBL/GenBank/DDBJ whole genome shotgun (WGS) entry which is preliminary data.</text>
</comment>
<dbReference type="EMBL" id="JARZHI010000127">
    <property type="protein sequence ID" value="MDI1437453.1"/>
    <property type="molecule type" value="Genomic_DNA"/>
</dbReference>
<organism evidence="1 2">
    <name type="scientific">Polyangium sorediatum</name>
    <dbReference type="NCBI Taxonomy" id="889274"/>
    <lineage>
        <taxon>Bacteria</taxon>
        <taxon>Pseudomonadati</taxon>
        <taxon>Myxococcota</taxon>
        <taxon>Polyangia</taxon>
        <taxon>Polyangiales</taxon>
        <taxon>Polyangiaceae</taxon>
        <taxon>Polyangium</taxon>
    </lineage>
</organism>
<protein>
    <recommendedName>
        <fullName evidence="3">Virion structural protein</fullName>
    </recommendedName>
</protein>
<dbReference type="Proteomes" id="UP001160301">
    <property type="component" value="Unassembled WGS sequence"/>
</dbReference>
<gene>
    <name evidence="1" type="ORF">QHF89_48545</name>
</gene>
<keyword evidence="2" id="KW-1185">Reference proteome</keyword>
<sequence length="232" mass="25221">MATEYSITINMDDATVNTLTDRGFRLYGFKGVKTGAAGGAPVVWIETTQFSKTTVIKFTEEFQAFTSRYEDLNENVQIVSSADYPIDLGQTLNITGANGTGAVEVAGPATAISVYNKVTQEFNCGISQKRNGQFNPLCAVPINGLNLNRFVPIQLVFLAFATQKLNLGTVILQSFTQGGLIDLTGAPGNTRSVTYEKNTGWSFNNEPWGKQIGANENLVQYLIQQDARLATK</sequence>
<evidence type="ECO:0008006" key="3">
    <source>
        <dbReference type="Google" id="ProtNLM"/>
    </source>
</evidence>